<dbReference type="Pfam" id="PF13280">
    <property type="entry name" value="WYL"/>
    <property type="match status" value="1"/>
</dbReference>
<dbReference type="PANTHER" id="PTHR34580">
    <property type="match status" value="1"/>
</dbReference>
<dbReference type="PANTHER" id="PTHR34580:SF3">
    <property type="entry name" value="PROTEIN PAFB"/>
    <property type="match status" value="1"/>
</dbReference>
<dbReference type="PROSITE" id="PS51000">
    <property type="entry name" value="HTH_DEOR_2"/>
    <property type="match status" value="1"/>
</dbReference>
<accession>A0A7W9YF97</accession>
<dbReference type="EMBL" id="JACHDS010000001">
    <property type="protein sequence ID" value="MBB6170186.1"/>
    <property type="molecule type" value="Genomic_DNA"/>
</dbReference>
<evidence type="ECO:0000313" key="5">
    <source>
        <dbReference type="EMBL" id="MBB6170186.1"/>
    </source>
</evidence>
<dbReference type="Gene3D" id="1.10.10.10">
    <property type="entry name" value="Winged helix-like DNA-binding domain superfamily/Winged helix DNA-binding domain"/>
    <property type="match status" value="1"/>
</dbReference>
<feature type="domain" description="HTH deoR-type" evidence="4">
    <location>
        <begin position="5"/>
        <end position="60"/>
    </location>
</feature>
<dbReference type="InterPro" id="IPR026881">
    <property type="entry name" value="WYL_dom"/>
</dbReference>
<evidence type="ECO:0000313" key="6">
    <source>
        <dbReference type="Proteomes" id="UP000546642"/>
    </source>
</evidence>
<evidence type="ECO:0000256" key="2">
    <source>
        <dbReference type="ARBA" id="ARBA00023125"/>
    </source>
</evidence>
<sequence length="325" mass="35486">MSGVMIARSLRLLSLLQARRFWSGHALAADLGVSERTLRRDIDRLREAGYRITAERGAGGGYSLEPGAALPPLLLDDDELVVLAVGLRSVTARGVGHSDLTALSALAKLEQLLPSRLRRRVSALQSHAFPDEGGSAPSAAPDLIAQLALACRDSERVRFRYTDANGAIESYFVEPHCLVSVEHGWYLVAWEIDGGTWEAFGVNRMDSYFATAARFPPHGLSQERAAEIAHVAAGRFARGHVGLLRIHAPLEELRAVAGPWARDATAETDSTTLWPISADQLQGLAFGIAWIPEEYEFEVLEPAELRSFIRSFGTRLLRATHDSQG</sequence>
<organism evidence="5 6">
    <name type="scientific">Nocardiopsis mwathae</name>
    <dbReference type="NCBI Taxonomy" id="1472723"/>
    <lineage>
        <taxon>Bacteria</taxon>
        <taxon>Bacillati</taxon>
        <taxon>Actinomycetota</taxon>
        <taxon>Actinomycetes</taxon>
        <taxon>Streptosporangiales</taxon>
        <taxon>Nocardiopsidaceae</taxon>
        <taxon>Nocardiopsis</taxon>
    </lineage>
</organism>
<dbReference type="SUPFAM" id="SSF46785">
    <property type="entry name" value="Winged helix' DNA-binding domain"/>
    <property type="match status" value="1"/>
</dbReference>
<protein>
    <submittedName>
        <fullName evidence="5">Putative DNA-binding transcriptional regulator YafY</fullName>
    </submittedName>
</protein>
<dbReference type="Proteomes" id="UP000546642">
    <property type="component" value="Unassembled WGS sequence"/>
</dbReference>
<dbReference type="PROSITE" id="PS00894">
    <property type="entry name" value="HTH_DEOR_1"/>
    <property type="match status" value="1"/>
</dbReference>
<dbReference type="InterPro" id="IPR051534">
    <property type="entry name" value="CBASS_pafABC_assoc_protein"/>
</dbReference>
<dbReference type="Pfam" id="PF08279">
    <property type="entry name" value="HTH_11"/>
    <property type="match status" value="1"/>
</dbReference>
<dbReference type="InterPro" id="IPR013196">
    <property type="entry name" value="HTH_11"/>
</dbReference>
<reference evidence="5 6" key="1">
    <citation type="submission" date="2020-08" db="EMBL/GenBank/DDBJ databases">
        <title>Sequencing the genomes of 1000 actinobacteria strains.</title>
        <authorList>
            <person name="Klenk H.-P."/>
        </authorList>
    </citation>
    <scope>NUCLEOTIDE SEQUENCE [LARGE SCALE GENOMIC DNA]</scope>
    <source>
        <strain evidence="5 6">DSM 46659</strain>
    </source>
</reference>
<evidence type="ECO:0000256" key="1">
    <source>
        <dbReference type="ARBA" id="ARBA00023015"/>
    </source>
</evidence>
<keyword evidence="1" id="KW-0805">Transcription regulation</keyword>
<dbReference type="InterPro" id="IPR001034">
    <property type="entry name" value="DeoR_HTH"/>
</dbReference>
<dbReference type="GO" id="GO:0003700">
    <property type="term" value="F:DNA-binding transcription factor activity"/>
    <property type="evidence" value="ECO:0007669"/>
    <property type="project" value="InterPro"/>
</dbReference>
<proteinExistence type="predicted"/>
<dbReference type="InterPro" id="IPR036388">
    <property type="entry name" value="WH-like_DNA-bd_sf"/>
</dbReference>
<keyword evidence="2 5" id="KW-0238">DNA-binding</keyword>
<dbReference type="AlphaFoldDB" id="A0A7W9YF97"/>
<keyword evidence="6" id="KW-1185">Reference proteome</keyword>
<name>A0A7W9YF97_9ACTN</name>
<evidence type="ECO:0000256" key="3">
    <source>
        <dbReference type="ARBA" id="ARBA00023163"/>
    </source>
</evidence>
<evidence type="ECO:0000259" key="4">
    <source>
        <dbReference type="PROSITE" id="PS51000"/>
    </source>
</evidence>
<keyword evidence="3" id="KW-0804">Transcription</keyword>
<dbReference type="RefSeq" id="WP_184072662.1">
    <property type="nucleotide sequence ID" value="NZ_JACHDS010000001.1"/>
</dbReference>
<gene>
    <name evidence="5" type="ORF">HNR23_000246</name>
</gene>
<dbReference type="PROSITE" id="PS52050">
    <property type="entry name" value="WYL"/>
    <property type="match status" value="1"/>
</dbReference>
<dbReference type="InterPro" id="IPR036390">
    <property type="entry name" value="WH_DNA-bd_sf"/>
</dbReference>
<dbReference type="GO" id="GO:0003677">
    <property type="term" value="F:DNA binding"/>
    <property type="evidence" value="ECO:0007669"/>
    <property type="project" value="UniProtKB-KW"/>
</dbReference>
<comment type="caution">
    <text evidence="5">The sequence shown here is derived from an EMBL/GenBank/DDBJ whole genome shotgun (WGS) entry which is preliminary data.</text>
</comment>
<dbReference type="InterPro" id="IPR018356">
    <property type="entry name" value="Tscrpt_reg_HTH_DeoR_CS"/>
</dbReference>